<proteinExistence type="predicted"/>
<keyword evidence="2" id="KW-1185">Reference proteome</keyword>
<evidence type="ECO:0000313" key="2">
    <source>
        <dbReference type="Proteomes" id="UP000827976"/>
    </source>
</evidence>
<reference evidence="2" key="1">
    <citation type="journal article" date="2022" name="Nat. Commun.">
        <title>Chromosome evolution and the genetic basis of agronomically important traits in greater yam.</title>
        <authorList>
            <person name="Bredeson J.V."/>
            <person name="Lyons J.B."/>
            <person name="Oniyinde I.O."/>
            <person name="Okereke N.R."/>
            <person name="Kolade O."/>
            <person name="Nnabue I."/>
            <person name="Nwadili C.O."/>
            <person name="Hribova E."/>
            <person name="Parker M."/>
            <person name="Nwogha J."/>
            <person name="Shu S."/>
            <person name="Carlson J."/>
            <person name="Kariba R."/>
            <person name="Muthemba S."/>
            <person name="Knop K."/>
            <person name="Barton G.J."/>
            <person name="Sherwood A.V."/>
            <person name="Lopez-Montes A."/>
            <person name="Asiedu R."/>
            <person name="Jamnadass R."/>
            <person name="Muchugi A."/>
            <person name="Goodstein D."/>
            <person name="Egesi C.N."/>
            <person name="Featherston J."/>
            <person name="Asfaw A."/>
            <person name="Simpson G.G."/>
            <person name="Dolezel J."/>
            <person name="Hendre P.S."/>
            <person name="Van Deynze A."/>
            <person name="Kumar P.L."/>
            <person name="Obidiegwu J.E."/>
            <person name="Bhattacharjee R."/>
            <person name="Rokhsar D.S."/>
        </authorList>
    </citation>
    <scope>NUCLEOTIDE SEQUENCE [LARGE SCALE GENOMIC DNA]</scope>
    <source>
        <strain evidence="2">cv. TDa95/00328</strain>
    </source>
</reference>
<dbReference type="EMBL" id="CM037011">
    <property type="protein sequence ID" value="KAH7692792.1"/>
    <property type="molecule type" value="Genomic_DNA"/>
</dbReference>
<gene>
    <name evidence="1" type="ORF">IHE45_01G089300</name>
</gene>
<name>A0ACB7WVX9_DIOAL</name>
<accession>A0ACB7WVX9</accession>
<dbReference type="Proteomes" id="UP000827976">
    <property type="component" value="Chromosome 1"/>
</dbReference>
<organism evidence="1 2">
    <name type="scientific">Dioscorea alata</name>
    <name type="common">Purple yam</name>
    <dbReference type="NCBI Taxonomy" id="55571"/>
    <lineage>
        <taxon>Eukaryota</taxon>
        <taxon>Viridiplantae</taxon>
        <taxon>Streptophyta</taxon>
        <taxon>Embryophyta</taxon>
        <taxon>Tracheophyta</taxon>
        <taxon>Spermatophyta</taxon>
        <taxon>Magnoliopsida</taxon>
        <taxon>Liliopsida</taxon>
        <taxon>Dioscoreales</taxon>
        <taxon>Dioscoreaceae</taxon>
        <taxon>Dioscorea</taxon>
    </lineage>
</organism>
<comment type="caution">
    <text evidence="1">The sequence shown here is derived from an EMBL/GenBank/DDBJ whole genome shotgun (WGS) entry which is preliminary data.</text>
</comment>
<sequence>MKERCKPCKEFEEHFYWNHFKLEGMSFIKVMDFSFSQGMLIPEKFVKNVKRKLPEIMSLRSPNGNLWSVKLEKVPGSLMVKDGWKEFVNEHYVVENDVLVFKYDGNSCFDVLIFDQSGCEKEASYFVRRSNPLEEHEMEKEFNKTGTLDVQKNGTNAKRRNTENEPGSSKIKHDVKIVTKRRQISKEEEARALQLAEAYETLNPSFITVMQPSHVSQPYFMTVPYHFVSLHMNRRKRTVILRIPKKKKEWHVKFHCSRSWGFRGQQWQSFVFDNNIEEGDACVFELISAKSEFLKFDVHIFRAVAQVTSLSKINVAVKPEI</sequence>
<protein>
    <submittedName>
        <fullName evidence="1">B3 DNA binding domain-containing protein</fullName>
    </submittedName>
</protein>
<evidence type="ECO:0000313" key="1">
    <source>
        <dbReference type="EMBL" id="KAH7692792.1"/>
    </source>
</evidence>